<comment type="caution">
    <text evidence="2">The sequence shown here is derived from an EMBL/GenBank/DDBJ whole genome shotgun (WGS) entry which is preliminary data.</text>
</comment>
<reference evidence="2 3" key="1">
    <citation type="journal article" date="2012" name="Eukaryot. Cell">
        <title>Genome sequence of the fungus Glarea lozoyensis: the first genome sequence of a species from the Helotiaceae family.</title>
        <authorList>
            <person name="Youssar L."/>
            <person name="Gruening B.A."/>
            <person name="Erxleben A."/>
            <person name="Guenther S."/>
            <person name="Huettel W."/>
        </authorList>
    </citation>
    <scope>NUCLEOTIDE SEQUENCE [LARGE SCALE GENOMIC DNA]</scope>
    <source>
        <strain evidence="3">ATCC 74030 / MF5533</strain>
    </source>
</reference>
<dbReference type="AlphaFoldDB" id="H0EE41"/>
<evidence type="ECO:0000256" key="1">
    <source>
        <dbReference type="SAM" id="Coils"/>
    </source>
</evidence>
<evidence type="ECO:0000313" key="3">
    <source>
        <dbReference type="Proteomes" id="UP000005446"/>
    </source>
</evidence>
<protein>
    <submittedName>
        <fullName evidence="2">Uncharacterized protein</fullName>
    </submittedName>
</protein>
<dbReference type="OrthoDB" id="10284995at2759"/>
<proteinExistence type="predicted"/>
<keyword evidence="1" id="KW-0175">Coiled coil</keyword>
<dbReference type="InParanoid" id="H0EE41"/>
<sequence>MSNHNGKPSNSSLQNPSQANLFITASPSLTTVMKINPADPNYYQKRLEQIHENRRQFEALKFEMTKFCYTAQERQANTKMLIAAIADLDLLESTTGINKRMVQRWAEAMAIRKQISELEERQNDLLEEVNELGDALFPELDLSSSMSSKIDERKMEIKLLEARIKDLEEKEETLICEAQMLEQLFQDLSKQLGIVERSEEAQMDVSMLKGDEVQHKNCIQSAFESIVSRVKNLRQDDS</sequence>
<feature type="coiled-coil region" evidence="1">
    <location>
        <begin position="108"/>
        <end position="184"/>
    </location>
</feature>
<evidence type="ECO:0000313" key="2">
    <source>
        <dbReference type="EMBL" id="EHL03199.1"/>
    </source>
</evidence>
<gene>
    <name evidence="2" type="ORF">M7I_0712</name>
</gene>
<accession>H0EE41</accession>
<dbReference type="EMBL" id="AGUE01000012">
    <property type="protein sequence ID" value="EHL03199.1"/>
    <property type="molecule type" value="Genomic_DNA"/>
</dbReference>
<name>H0EE41_GLAL7</name>
<keyword evidence="3" id="KW-1185">Reference proteome</keyword>
<dbReference type="Proteomes" id="UP000005446">
    <property type="component" value="Unassembled WGS sequence"/>
</dbReference>
<organism evidence="2 3">
    <name type="scientific">Glarea lozoyensis (strain ATCC 74030 / MF5533)</name>
    <dbReference type="NCBI Taxonomy" id="1104152"/>
    <lineage>
        <taxon>Eukaryota</taxon>
        <taxon>Fungi</taxon>
        <taxon>Dikarya</taxon>
        <taxon>Ascomycota</taxon>
        <taxon>Pezizomycotina</taxon>
        <taxon>Leotiomycetes</taxon>
        <taxon>Helotiales</taxon>
        <taxon>Helotiaceae</taxon>
        <taxon>Glarea</taxon>
    </lineage>
</organism>
<dbReference type="HOGENOM" id="CLU_1165921_0_0_1"/>